<keyword evidence="3" id="KW-1185">Reference proteome</keyword>
<reference evidence="3" key="1">
    <citation type="journal article" date="2019" name="Int. J. Syst. Evol. Microbiol.">
        <title>The Global Catalogue of Microorganisms (GCM) 10K type strain sequencing project: providing services to taxonomists for standard genome sequencing and annotation.</title>
        <authorList>
            <consortium name="The Broad Institute Genomics Platform"/>
            <consortium name="The Broad Institute Genome Sequencing Center for Infectious Disease"/>
            <person name="Wu L."/>
            <person name="Ma J."/>
        </authorList>
    </citation>
    <scope>NUCLEOTIDE SEQUENCE [LARGE SCALE GENOMIC DNA]</scope>
    <source>
        <strain evidence="3">NBRC 108730</strain>
    </source>
</reference>
<keyword evidence="1" id="KW-0812">Transmembrane</keyword>
<feature type="transmembrane region" description="Helical" evidence="1">
    <location>
        <begin position="53"/>
        <end position="75"/>
    </location>
</feature>
<protein>
    <recommendedName>
        <fullName evidence="4">ABC3 transporter permease protein domain-containing protein</fullName>
    </recommendedName>
</protein>
<evidence type="ECO:0000313" key="3">
    <source>
        <dbReference type="Proteomes" id="UP001157017"/>
    </source>
</evidence>
<evidence type="ECO:0008006" key="4">
    <source>
        <dbReference type="Google" id="ProtNLM"/>
    </source>
</evidence>
<gene>
    <name evidence="2" type="ORF">GCM10025868_12110</name>
</gene>
<dbReference type="EMBL" id="BSUZ01000001">
    <property type="protein sequence ID" value="GMA85961.1"/>
    <property type="molecule type" value="Genomic_DNA"/>
</dbReference>
<evidence type="ECO:0000313" key="2">
    <source>
        <dbReference type="EMBL" id="GMA85961.1"/>
    </source>
</evidence>
<comment type="caution">
    <text evidence="2">The sequence shown here is derived from an EMBL/GenBank/DDBJ whole genome shotgun (WGS) entry which is preliminary data.</text>
</comment>
<sequence length="81" mass="8710">MIQLPFVLEAIIATLLGTALATAGLLAVVKFGITDWLAPKLLFFRFIGTGDVWQVVPLLALAGILVAVIASAVTMRRYLRV</sequence>
<name>A0ABQ6JCP6_9ACTN</name>
<organism evidence="2 3">
    <name type="scientific">Angustibacter aerolatus</name>
    <dbReference type="NCBI Taxonomy" id="1162965"/>
    <lineage>
        <taxon>Bacteria</taxon>
        <taxon>Bacillati</taxon>
        <taxon>Actinomycetota</taxon>
        <taxon>Actinomycetes</taxon>
        <taxon>Kineosporiales</taxon>
        <taxon>Kineosporiaceae</taxon>
    </lineage>
</organism>
<dbReference type="Proteomes" id="UP001157017">
    <property type="component" value="Unassembled WGS sequence"/>
</dbReference>
<evidence type="ECO:0000256" key="1">
    <source>
        <dbReference type="SAM" id="Phobius"/>
    </source>
</evidence>
<feature type="transmembrane region" description="Helical" evidence="1">
    <location>
        <begin position="7"/>
        <end position="33"/>
    </location>
</feature>
<accession>A0ABQ6JCP6</accession>
<keyword evidence="1" id="KW-0472">Membrane</keyword>
<keyword evidence="1" id="KW-1133">Transmembrane helix</keyword>
<proteinExistence type="predicted"/>